<feature type="transmembrane region" description="Helical" evidence="1">
    <location>
        <begin position="47"/>
        <end position="66"/>
    </location>
</feature>
<dbReference type="EMBL" id="JAESIL010000068">
    <property type="protein sequence ID" value="MBL3579425.1"/>
    <property type="molecule type" value="Genomic_DNA"/>
</dbReference>
<comment type="caution">
    <text evidence="2">The sequence shown here is derived from an EMBL/GenBank/DDBJ whole genome shotgun (WGS) entry which is preliminary data.</text>
</comment>
<keyword evidence="3" id="KW-1185">Reference proteome</keyword>
<sequence length="177" mass="18245">MIGRPTAAAVGLTQMVNWGVSYYAVGVFAPVIAADLGWSLARTHAGFSLALIAMAVSSGAAGRLVAARGRQALAAGSVLLALGLAMLGTSGSFAVHAAGWIVAGLGMRLCLYEAAFAALVRAGGTGARRALSHRSRCWAGSPRPCSGRWVICWPKPAAGAAGFWPMPGSRWRRHRCA</sequence>
<feature type="transmembrane region" description="Helical" evidence="1">
    <location>
        <begin position="73"/>
        <end position="94"/>
    </location>
</feature>
<evidence type="ECO:0000313" key="2">
    <source>
        <dbReference type="EMBL" id="MBL3579425.1"/>
    </source>
</evidence>
<organism evidence="2 3">
    <name type="scientific">Rhodovulum visakhapatnamense</name>
    <dbReference type="NCBI Taxonomy" id="364297"/>
    <lineage>
        <taxon>Bacteria</taxon>
        <taxon>Pseudomonadati</taxon>
        <taxon>Pseudomonadota</taxon>
        <taxon>Alphaproteobacteria</taxon>
        <taxon>Rhodobacterales</taxon>
        <taxon>Paracoccaceae</taxon>
        <taxon>Rhodovulum</taxon>
    </lineage>
</organism>
<dbReference type="RefSeq" id="WP_202241629.1">
    <property type="nucleotide sequence ID" value="NZ_JAESIL010000068.1"/>
</dbReference>
<dbReference type="InterPro" id="IPR036259">
    <property type="entry name" value="MFS_trans_sf"/>
</dbReference>
<gene>
    <name evidence="2" type="ORF">JMJ92_14840</name>
</gene>
<dbReference type="SUPFAM" id="SSF103473">
    <property type="entry name" value="MFS general substrate transporter"/>
    <property type="match status" value="1"/>
</dbReference>
<keyword evidence="1" id="KW-1133">Transmembrane helix</keyword>
<feature type="transmembrane region" description="Helical" evidence="1">
    <location>
        <begin position="20"/>
        <end position="41"/>
    </location>
</feature>
<name>A0ABS1RIR1_9RHOB</name>
<evidence type="ECO:0000313" key="3">
    <source>
        <dbReference type="Proteomes" id="UP000635853"/>
    </source>
</evidence>
<dbReference type="Gene3D" id="1.20.1250.20">
    <property type="entry name" value="MFS general substrate transporter like domains"/>
    <property type="match status" value="1"/>
</dbReference>
<dbReference type="Proteomes" id="UP000635853">
    <property type="component" value="Unassembled WGS sequence"/>
</dbReference>
<keyword evidence="1" id="KW-0812">Transmembrane</keyword>
<protein>
    <recommendedName>
        <fullName evidence="4">MFS transporter</fullName>
    </recommendedName>
</protein>
<keyword evidence="1" id="KW-0472">Membrane</keyword>
<accession>A0ABS1RIR1</accession>
<evidence type="ECO:0008006" key="4">
    <source>
        <dbReference type="Google" id="ProtNLM"/>
    </source>
</evidence>
<feature type="transmembrane region" description="Helical" evidence="1">
    <location>
        <begin position="100"/>
        <end position="120"/>
    </location>
</feature>
<proteinExistence type="predicted"/>
<reference evidence="3" key="1">
    <citation type="submission" date="2021-01" db="EMBL/GenBank/DDBJ databases">
        <title>Draft genomes of Rhodovulum sulfidophilum.</title>
        <authorList>
            <person name="Guzman M.S."/>
        </authorList>
    </citation>
    <scope>NUCLEOTIDE SEQUENCE [LARGE SCALE GENOMIC DNA]</scope>
    <source>
        <strain evidence="3">AB19</strain>
    </source>
</reference>
<evidence type="ECO:0000256" key="1">
    <source>
        <dbReference type="SAM" id="Phobius"/>
    </source>
</evidence>